<evidence type="ECO:0000256" key="5">
    <source>
        <dbReference type="ARBA" id="ARBA00023315"/>
    </source>
</evidence>
<dbReference type="Gene3D" id="3.40.630.30">
    <property type="match status" value="1"/>
</dbReference>
<keyword evidence="5" id="KW-0012">Acyltransferase</keyword>
<evidence type="ECO:0000256" key="2">
    <source>
        <dbReference type="ARBA" id="ARBA00022679"/>
    </source>
</evidence>
<organism evidence="8 9">
    <name type="scientific">Helicobacter apodemus</name>
    <dbReference type="NCBI Taxonomy" id="135569"/>
    <lineage>
        <taxon>Bacteria</taxon>
        <taxon>Pseudomonadati</taxon>
        <taxon>Campylobacterota</taxon>
        <taxon>Epsilonproteobacteria</taxon>
        <taxon>Campylobacterales</taxon>
        <taxon>Helicobacteraceae</taxon>
        <taxon>Helicobacter</taxon>
    </lineage>
</organism>
<evidence type="ECO:0000259" key="7">
    <source>
        <dbReference type="Pfam" id="PF13480"/>
    </source>
</evidence>
<keyword evidence="2" id="KW-0808">Transferase</keyword>
<gene>
    <name evidence="8" type="ORF">LS72_003640</name>
</gene>
<feature type="domain" description="BioF2-like acetyltransferase" evidence="7">
    <location>
        <begin position="159"/>
        <end position="296"/>
    </location>
</feature>
<dbReference type="GO" id="GO:0071555">
    <property type="term" value="P:cell wall organization"/>
    <property type="evidence" value="ECO:0007669"/>
    <property type="project" value="UniProtKB-KW"/>
</dbReference>
<evidence type="ECO:0000256" key="1">
    <source>
        <dbReference type="ARBA" id="ARBA00009943"/>
    </source>
</evidence>
<dbReference type="InterPro" id="IPR050644">
    <property type="entry name" value="PG_Glycine_Bridge_Synth"/>
</dbReference>
<dbReference type="GO" id="GO:0016755">
    <property type="term" value="F:aminoacyltransferase activity"/>
    <property type="evidence" value="ECO:0007669"/>
    <property type="project" value="InterPro"/>
</dbReference>
<evidence type="ECO:0000256" key="6">
    <source>
        <dbReference type="ARBA" id="ARBA00023316"/>
    </source>
</evidence>
<evidence type="ECO:0000256" key="3">
    <source>
        <dbReference type="ARBA" id="ARBA00022960"/>
    </source>
</evidence>
<dbReference type="AlphaFoldDB" id="A0A4U8UFL4"/>
<sequence>MQISLLNATFTSKYNDFLNRCDCAMMYYSLSFKRLSEDVLECKSHYLVAINQDRICGILPLMLREGKYGEVLNSLPFFGSNGGILADNDEVRNRLLEAYKEYSRDFASSTYITNPLEDLILQTHTKDAQICYTPLLHDFIDSRIGQITLLLPEQELLKSFAASARRNIAKALRSGVIVKLKQDFEFLYQTHFNNMVSINGIPKPKEFFSSLLKCCNDKEYELYVAEFQGRAIAALLCFYYGNAVEYYTPALLSEYRTLQALPLIIFRAMNEAYDGGYKWWNFGGNWALQDGVYKFKSKFGACDRIYYYTLLNNKDILNSSKDELLAEYPYFYVLPY</sequence>
<reference evidence="8 9" key="1">
    <citation type="journal article" date="2014" name="Genome Announc.">
        <title>Draft genome sequences of eight enterohepatic helicobacter species isolated from both laboratory and wild rodents.</title>
        <authorList>
            <person name="Sheh A."/>
            <person name="Shen Z."/>
            <person name="Fox J.G."/>
        </authorList>
    </citation>
    <scope>NUCLEOTIDE SEQUENCE [LARGE SCALE GENOMIC DNA]</scope>
    <source>
        <strain evidence="8 9">MIT-03-7007</strain>
    </source>
</reference>
<dbReference type="InterPro" id="IPR016181">
    <property type="entry name" value="Acyl_CoA_acyltransferase"/>
</dbReference>
<dbReference type="Pfam" id="PF13480">
    <property type="entry name" value="Acetyltransf_6"/>
    <property type="match status" value="1"/>
</dbReference>
<dbReference type="EMBL" id="JRPC02000007">
    <property type="protein sequence ID" value="TLE16361.1"/>
    <property type="molecule type" value="Genomic_DNA"/>
</dbReference>
<dbReference type="InterPro" id="IPR038740">
    <property type="entry name" value="BioF2-like_GNAT_dom"/>
</dbReference>
<dbReference type="GO" id="GO:0009252">
    <property type="term" value="P:peptidoglycan biosynthetic process"/>
    <property type="evidence" value="ECO:0007669"/>
    <property type="project" value="UniProtKB-KW"/>
</dbReference>
<keyword evidence="9" id="KW-1185">Reference proteome</keyword>
<dbReference type="Proteomes" id="UP000029920">
    <property type="component" value="Unassembled WGS sequence"/>
</dbReference>
<dbReference type="SUPFAM" id="SSF55729">
    <property type="entry name" value="Acyl-CoA N-acyltransferases (Nat)"/>
    <property type="match status" value="1"/>
</dbReference>
<evidence type="ECO:0000313" key="9">
    <source>
        <dbReference type="Proteomes" id="UP000029920"/>
    </source>
</evidence>
<dbReference type="PANTHER" id="PTHR36174:SF1">
    <property type="entry name" value="LIPID II:GLYCINE GLYCYLTRANSFERASE"/>
    <property type="match status" value="1"/>
</dbReference>
<proteinExistence type="inferred from homology"/>
<dbReference type="InterPro" id="IPR003447">
    <property type="entry name" value="FEMABX"/>
</dbReference>
<protein>
    <submittedName>
        <fullName evidence="8">Peptidoglycan bridge formation glycyltransferase FemA/FemB family protein</fullName>
    </submittedName>
</protein>
<comment type="similarity">
    <text evidence="1">Belongs to the FemABX family.</text>
</comment>
<keyword evidence="6" id="KW-0961">Cell wall biogenesis/degradation</keyword>
<dbReference type="RefSeq" id="WP_034555048.1">
    <property type="nucleotide sequence ID" value="NZ_JRPC02000007.1"/>
</dbReference>
<dbReference type="PANTHER" id="PTHR36174">
    <property type="entry name" value="LIPID II:GLYCINE GLYCYLTRANSFERASE"/>
    <property type="match status" value="1"/>
</dbReference>
<evidence type="ECO:0000256" key="4">
    <source>
        <dbReference type="ARBA" id="ARBA00022984"/>
    </source>
</evidence>
<dbReference type="PROSITE" id="PS51191">
    <property type="entry name" value="FEMABX"/>
    <property type="match status" value="1"/>
</dbReference>
<keyword evidence="3" id="KW-0133">Cell shape</keyword>
<accession>A0A4U8UFL4</accession>
<dbReference type="GO" id="GO:0008360">
    <property type="term" value="P:regulation of cell shape"/>
    <property type="evidence" value="ECO:0007669"/>
    <property type="project" value="UniProtKB-KW"/>
</dbReference>
<comment type="caution">
    <text evidence="8">The sequence shown here is derived from an EMBL/GenBank/DDBJ whole genome shotgun (WGS) entry which is preliminary data.</text>
</comment>
<keyword evidence="4" id="KW-0573">Peptidoglycan synthesis</keyword>
<name>A0A4U8UFL4_9HELI</name>
<evidence type="ECO:0000313" key="8">
    <source>
        <dbReference type="EMBL" id="TLE16361.1"/>
    </source>
</evidence>